<proteinExistence type="predicted"/>
<reference evidence="1" key="1">
    <citation type="submission" date="2022-08" db="EMBL/GenBank/DDBJ databases">
        <title>Draft genome sequence of Lysinibacillus sp. strain KH24.</title>
        <authorList>
            <person name="Kanbe H."/>
            <person name="Itoh H."/>
        </authorList>
    </citation>
    <scope>NUCLEOTIDE SEQUENCE</scope>
    <source>
        <strain evidence="1">KH24</strain>
    </source>
</reference>
<gene>
    <name evidence="1" type="ORF">LYSBPC_28240</name>
</gene>
<accession>A0ABQ5NMU9</accession>
<dbReference type="EMBL" id="BRZA01000003">
    <property type="protein sequence ID" value="GLC89697.1"/>
    <property type="molecule type" value="Genomic_DNA"/>
</dbReference>
<protein>
    <submittedName>
        <fullName evidence="1">Uncharacterized protein</fullName>
    </submittedName>
</protein>
<evidence type="ECO:0000313" key="2">
    <source>
        <dbReference type="Proteomes" id="UP001065593"/>
    </source>
</evidence>
<keyword evidence="2" id="KW-1185">Reference proteome</keyword>
<name>A0ABQ5NMU9_9BACI</name>
<organism evidence="1 2">
    <name type="scientific">Lysinibacillus piscis</name>
    <dbReference type="NCBI Taxonomy" id="2518931"/>
    <lineage>
        <taxon>Bacteria</taxon>
        <taxon>Bacillati</taxon>
        <taxon>Bacillota</taxon>
        <taxon>Bacilli</taxon>
        <taxon>Bacillales</taxon>
        <taxon>Bacillaceae</taxon>
        <taxon>Lysinibacillus</taxon>
    </lineage>
</organism>
<sequence>MLSQFEFLQVNFTPTQDERVNKKFEEDKIKPIQFLTRFAEDRNQFLTSITIFMGGDSYISTLIRAHKKQYELDSPVIMKSKILLKDLYAADSDQFDFFIVSESDDILKSKFKSGKELNFNDAFKLIRIILVNNEYCYMVPR</sequence>
<evidence type="ECO:0000313" key="1">
    <source>
        <dbReference type="EMBL" id="GLC89697.1"/>
    </source>
</evidence>
<comment type="caution">
    <text evidence="1">The sequence shown here is derived from an EMBL/GenBank/DDBJ whole genome shotgun (WGS) entry which is preliminary data.</text>
</comment>
<dbReference type="Proteomes" id="UP001065593">
    <property type="component" value="Unassembled WGS sequence"/>
</dbReference>